<gene>
    <name evidence="2" type="ORF">B296_00028644</name>
</gene>
<organism evidence="2 3">
    <name type="scientific">Ensete ventricosum</name>
    <name type="common">Abyssinian banana</name>
    <name type="synonym">Musa ensete</name>
    <dbReference type="NCBI Taxonomy" id="4639"/>
    <lineage>
        <taxon>Eukaryota</taxon>
        <taxon>Viridiplantae</taxon>
        <taxon>Streptophyta</taxon>
        <taxon>Embryophyta</taxon>
        <taxon>Tracheophyta</taxon>
        <taxon>Spermatophyta</taxon>
        <taxon>Magnoliopsida</taxon>
        <taxon>Liliopsida</taxon>
        <taxon>Zingiberales</taxon>
        <taxon>Musaceae</taxon>
        <taxon>Ensete</taxon>
    </lineage>
</organism>
<keyword evidence="1" id="KW-0812">Transmembrane</keyword>
<name>A0A426YY58_ENSVE</name>
<keyword evidence="1" id="KW-0472">Membrane</keyword>
<evidence type="ECO:0000313" key="2">
    <source>
        <dbReference type="EMBL" id="RRT56634.1"/>
    </source>
</evidence>
<feature type="transmembrane region" description="Helical" evidence="1">
    <location>
        <begin position="35"/>
        <end position="57"/>
    </location>
</feature>
<protein>
    <submittedName>
        <fullName evidence="2">Uncharacterized protein</fullName>
    </submittedName>
</protein>
<dbReference type="Pfam" id="PF12056">
    <property type="entry name" value="DUF3537"/>
    <property type="match status" value="1"/>
</dbReference>
<reference evidence="2 3" key="1">
    <citation type="journal article" date="2014" name="Agronomy (Basel)">
        <title>A Draft Genome Sequence for Ensete ventricosum, the Drought-Tolerant Tree Against Hunger.</title>
        <authorList>
            <person name="Harrison J."/>
            <person name="Moore K.A."/>
            <person name="Paszkiewicz K."/>
            <person name="Jones T."/>
            <person name="Grant M."/>
            <person name="Ambacheew D."/>
            <person name="Muzemil S."/>
            <person name="Studholme D.J."/>
        </authorList>
    </citation>
    <scope>NUCLEOTIDE SEQUENCE [LARGE SCALE GENOMIC DNA]</scope>
</reference>
<sequence>MSYVRSVSRISNELIMFRFYLMWMCMDQSNARHTMIFLPIFLLLGVFIQIASHFVIFCGSTHHAYVVVQLSLTSVFGLSYFVSLSLFRCCNLHYSIFLDNIDFFN</sequence>
<evidence type="ECO:0000256" key="1">
    <source>
        <dbReference type="SAM" id="Phobius"/>
    </source>
</evidence>
<proteinExistence type="predicted"/>
<comment type="caution">
    <text evidence="2">The sequence shown here is derived from an EMBL/GenBank/DDBJ whole genome shotgun (WGS) entry which is preliminary data.</text>
</comment>
<dbReference type="AlphaFoldDB" id="A0A426YY58"/>
<evidence type="ECO:0000313" key="3">
    <source>
        <dbReference type="Proteomes" id="UP000287651"/>
    </source>
</evidence>
<dbReference type="EMBL" id="AMZH03009538">
    <property type="protein sequence ID" value="RRT56634.1"/>
    <property type="molecule type" value="Genomic_DNA"/>
</dbReference>
<feature type="transmembrane region" description="Helical" evidence="1">
    <location>
        <begin position="63"/>
        <end position="87"/>
    </location>
</feature>
<keyword evidence="1" id="KW-1133">Transmembrane helix</keyword>
<accession>A0A426YY58</accession>
<dbReference type="InterPro" id="IPR021924">
    <property type="entry name" value="DUF3537"/>
</dbReference>
<dbReference type="Proteomes" id="UP000287651">
    <property type="component" value="Unassembled WGS sequence"/>
</dbReference>